<evidence type="ECO:0000259" key="2">
    <source>
        <dbReference type="Pfam" id="PF20241"/>
    </source>
</evidence>
<dbReference type="Pfam" id="PF20241">
    <property type="entry name" value="DUF6598"/>
    <property type="match status" value="1"/>
</dbReference>
<keyword evidence="4" id="KW-1185">Reference proteome</keyword>
<reference evidence="4" key="1">
    <citation type="submission" date="2024-06" db="EMBL/GenBank/DDBJ databases">
        <authorList>
            <person name="Ryan C."/>
        </authorList>
    </citation>
    <scope>NUCLEOTIDE SEQUENCE [LARGE SCALE GENOMIC DNA]</scope>
</reference>
<reference evidence="3 4" key="2">
    <citation type="submission" date="2024-10" db="EMBL/GenBank/DDBJ databases">
        <authorList>
            <person name="Ryan C."/>
        </authorList>
    </citation>
    <scope>NUCLEOTIDE SEQUENCE [LARGE SCALE GENOMIC DNA]</scope>
</reference>
<proteinExistence type="predicted"/>
<dbReference type="InterPro" id="IPR046533">
    <property type="entry name" value="DUF6598"/>
</dbReference>
<feature type="region of interest" description="Disordered" evidence="1">
    <location>
        <begin position="1"/>
        <end position="44"/>
    </location>
</feature>
<gene>
    <name evidence="3" type="ORF">URODEC1_LOCUS37303</name>
</gene>
<evidence type="ECO:0000256" key="1">
    <source>
        <dbReference type="SAM" id="MobiDB-lite"/>
    </source>
</evidence>
<evidence type="ECO:0000313" key="3">
    <source>
        <dbReference type="EMBL" id="CAL4948288.1"/>
    </source>
</evidence>
<dbReference type="PANTHER" id="PTHR33065:SF88">
    <property type="entry name" value="OS11G0104220 PROTEIN"/>
    <property type="match status" value="1"/>
</dbReference>
<accession>A0ABC8YUQ4</accession>
<protein>
    <recommendedName>
        <fullName evidence="2">DUF6598 domain-containing protein</fullName>
    </recommendedName>
</protein>
<dbReference type="PANTHER" id="PTHR33065">
    <property type="entry name" value="OS07G0486400 PROTEIN"/>
    <property type="match status" value="1"/>
</dbReference>
<organism evidence="3 4">
    <name type="scientific">Urochloa decumbens</name>
    <dbReference type="NCBI Taxonomy" id="240449"/>
    <lineage>
        <taxon>Eukaryota</taxon>
        <taxon>Viridiplantae</taxon>
        <taxon>Streptophyta</taxon>
        <taxon>Embryophyta</taxon>
        <taxon>Tracheophyta</taxon>
        <taxon>Spermatophyta</taxon>
        <taxon>Magnoliopsida</taxon>
        <taxon>Liliopsida</taxon>
        <taxon>Poales</taxon>
        <taxon>Poaceae</taxon>
        <taxon>PACMAD clade</taxon>
        <taxon>Panicoideae</taxon>
        <taxon>Panicodae</taxon>
        <taxon>Paniceae</taxon>
        <taxon>Melinidinae</taxon>
        <taxon>Urochloa</taxon>
    </lineage>
</organism>
<evidence type="ECO:0000313" key="4">
    <source>
        <dbReference type="Proteomes" id="UP001497457"/>
    </source>
</evidence>
<feature type="compositionally biased region" description="Acidic residues" evidence="1">
    <location>
        <begin position="18"/>
        <end position="29"/>
    </location>
</feature>
<feature type="domain" description="DUF6598" evidence="2">
    <location>
        <begin position="119"/>
        <end position="328"/>
    </location>
</feature>
<sequence length="377" mass="42003">MDWRRGSRNGKGLSPAEVDTEEDMTDAVEEGQQQKHGNVGKPNDDLETRVLLTEAAADYDDEEIEGEYAVYCSRVASMTRQPGCRDEIDWAVRQYKCSVPRTSLFTYFEEGEWSQTGTLVQLVSVKIIEGAGKYLFGKILAVNYRKEFLSFYSRESNDCEIRDEKAIASLSSPHPVFQILDELDIYVDLNTKDSEDSEEREIGRGVISWQGLEPRPGIFTDLVHGRDGVTKVTYAVIDNAVEAVVGIGITGRSVKNLHAKIVAINEMFGKVVLFDGILGDALLEEEFIPLRNHVLAVSKQEGQKLEIRVLLGDDKTVKIVCHAIFIPKLSSCDTTGDVGRKHGTLRMTVQWSAVPYSPERYLKGLHDAKPPCLAEAS</sequence>
<dbReference type="AlphaFoldDB" id="A0ABC8YUQ4"/>
<dbReference type="Proteomes" id="UP001497457">
    <property type="component" value="Chromosome 17b"/>
</dbReference>
<dbReference type="EMBL" id="OZ075127">
    <property type="protein sequence ID" value="CAL4948288.1"/>
    <property type="molecule type" value="Genomic_DNA"/>
</dbReference>
<name>A0ABC8YUQ4_9POAL</name>